<keyword evidence="1" id="KW-0472">Membrane</keyword>
<keyword evidence="1" id="KW-1133">Transmembrane helix</keyword>
<dbReference type="Proteomes" id="UP000584670">
    <property type="component" value="Unassembled WGS sequence"/>
</dbReference>
<accession>A0A7X1MBB8</accession>
<protein>
    <submittedName>
        <fullName evidence="2">Uncharacterized protein</fullName>
    </submittedName>
</protein>
<evidence type="ECO:0000313" key="3">
    <source>
        <dbReference type="Proteomes" id="UP000584670"/>
    </source>
</evidence>
<reference evidence="2 3" key="1">
    <citation type="submission" date="2020-08" db="EMBL/GenBank/DDBJ databases">
        <title>Streptomyces sp. PSKA01 genome sequencing and assembly.</title>
        <authorList>
            <person name="Mandal S."/>
            <person name="Maiti P.K."/>
            <person name="Das P."/>
        </authorList>
    </citation>
    <scope>NUCLEOTIDE SEQUENCE [LARGE SCALE GENOMIC DNA]</scope>
    <source>
        <strain evidence="2 3">PSKA01</strain>
    </source>
</reference>
<evidence type="ECO:0000256" key="1">
    <source>
        <dbReference type="SAM" id="Phobius"/>
    </source>
</evidence>
<evidence type="ECO:0000313" key="2">
    <source>
        <dbReference type="EMBL" id="MBC2905032.1"/>
    </source>
</evidence>
<gene>
    <name evidence="2" type="ORF">H4N64_26305</name>
</gene>
<dbReference type="EMBL" id="JACMSF010000031">
    <property type="protein sequence ID" value="MBC2905032.1"/>
    <property type="molecule type" value="Genomic_DNA"/>
</dbReference>
<name>A0A7X1MBB8_9ACTN</name>
<keyword evidence="3" id="KW-1185">Reference proteome</keyword>
<organism evidence="2 3">
    <name type="scientific">Streptomyces cupreus</name>
    <dbReference type="NCBI Taxonomy" id="2759956"/>
    <lineage>
        <taxon>Bacteria</taxon>
        <taxon>Bacillati</taxon>
        <taxon>Actinomycetota</taxon>
        <taxon>Actinomycetes</taxon>
        <taxon>Kitasatosporales</taxon>
        <taxon>Streptomycetaceae</taxon>
        <taxon>Streptomyces</taxon>
    </lineage>
</organism>
<feature type="transmembrane region" description="Helical" evidence="1">
    <location>
        <begin position="57"/>
        <end position="78"/>
    </location>
</feature>
<dbReference type="AlphaFoldDB" id="A0A7X1MBB8"/>
<keyword evidence="1" id="KW-0812">Transmembrane</keyword>
<dbReference type="RefSeq" id="WP_186284893.1">
    <property type="nucleotide sequence ID" value="NZ_JACMSF010000031.1"/>
</dbReference>
<comment type="caution">
    <text evidence="2">The sequence shown here is derived from an EMBL/GenBank/DDBJ whole genome shotgun (WGS) entry which is preliminary data.</text>
</comment>
<proteinExistence type="predicted"/>
<sequence>MRSRRVHRWRLLTWLVLAFNLAMLLWLVVALDAAENDGETCVGDLCREANDPGSSMGTWLVVFVWLAGVILTVAAWLITHHTERPGRRPRRGWHR</sequence>